<dbReference type="OrthoDB" id="9810135at2"/>
<dbReference type="PROSITE" id="PS51198">
    <property type="entry name" value="UVRD_HELICASE_ATP_BIND"/>
    <property type="match status" value="1"/>
</dbReference>
<comment type="similarity">
    <text evidence="1">Belongs to the helicase family. UvrD subfamily.</text>
</comment>
<keyword evidence="7" id="KW-0413">Isomerase</keyword>
<evidence type="ECO:0000256" key="2">
    <source>
        <dbReference type="ARBA" id="ARBA00022741"/>
    </source>
</evidence>
<dbReference type="FunFam" id="1.10.10.160:FF:000001">
    <property type="entry name" value="ATP-dependent DNA helicase"/>
    <property type="match status" value="1"/>
</dbReference>
<keyword evidence="17" id="KW-1185">Reference proteome</keyword>
<keyword evidence="6" id="KW-0238">DNA-binding</keyword>
<feature type="domain" description="UvrD-like helicase ATP-binding" evidence="14">
    <location>
        <begin position="26"/>
        <end position="306"/>
    </location>
</feature>
<keyword evidence="3 12" id="KW-0378">Hydrolase</keyword>
<reference evidence="16 17" key="1">
    <citation type="submission" date="2019-02" db="EMBL/GenBank/DDBJ databases">
        <title>Deep-cultivation of Planctomycetes and their phenomic and genomic characterization uncovers novel biology.</title>
        <authorList>
            <person name="Wiegand S."/>
            <person name="Jogler M."/>
            <person name="Boedeker C."/>
            <person name="Pinto D."/>
            <person name="Vollmers J."/>
            <person name="Rivas-Marin E."/>
            <person name="Kohn T."/>
            <person name="Peeters S.H."/>
            <person name="Heuer A."/>
            <person name="Rast P."/>
            <person name="Oberbeckmann S."/>
            <person name="Bunk B."/>
            <person name="Jeske O."/>
            <person name="Meyerdierks A."/>
            <person name="Storesund J.E."/>
            <person name="Kallscheuer N."/>
            <person name="Luecker S."/>
            <person name="Lage O.M."/>
            <person name="Pohl T."/>
            <person name="Merkel B.J."/>
            <person name="Hornburger P."/>
            <person name="Mueller R.-W."/>
            <person name="Bruemmer F."/>
            <person name="Labrenz M."/>
            <person name="Spormann A.M."/>
            <person name="Op den Camp H."/>
            <person name="Overmann J."/>
            <person name="Amann R."/>
            <person name="Jetten M.S.M."/>
            <person name="Mascher T."/>
            <person name="Medema M.H."/>
            <person name="Devos D.P."/>
            <person name="Kaster A.-K."/>
            <person name="Ovreas L."/>
            <person name="Rohde M."/>
            <person name="Galperin M.Y."/>
            <person name="Jogler C."/>
        </authorList>
    </citation>
    <scope>NUCLEOTIDE SEQUENCE [LARGE SCALE GENOMIC DNA]</scope>
    <source>
        <strain evidence="16 17">KS4</strain>
    </source>
</reference>
<dbReference type="AlphaFoldDB" id="A0A517YSU5"/>
<dbReference type="KEGG" id="pcor:KS4_13530"/>
<dbReference type="Gene3D" id="3.40.50.300">
    <property type="entry name" value="P-loop containing nucleotide triphosphate hydrolases"/>
    <property type="match status" value="2"/>
</dbReference>
<feature type="region of interest" description="Disordered" evidence="13">
    <location>
        <begin position="690"/>
        <end position="712"/>
    </location>
</feature>
<gene>
    <name evidence="16" type="primary">pcrA</name>
    <name evidence="16" type="ORF">KS4_13530</name>
</gene>
<dbReference type="PROSITE" id="PS51217">
    <property type="entry name" value="UVRD_HELICASE_CTER"/>
    <property type="match status" value="1"/>
</dbReference>
<evidence type="ECO:0000256" key="9">
    <source>
        <dbReference type="ARBA" id="ARBA00034808"/>
    </source>
</evidence>
<dbReference type="InterPro" id="IPR013986">
    <property type="entry name" value="DExx_box_DNA_helicase_dom_sf"/>
</dbReference>
<dbReference type="Pfam" id="PF00580">
    <property type="entry name" value="UvrD-helicase"/>
    <property type="match status" value="1"/>
</dbReference>
<dbReference type="InterPro" id="IPR014016">
    <property type="entry name" value="UvrD-like_ATP-bd"/>
</dbReference>
<comment type="catalytic activity">
    <reaction evidence="11">
        <text>ATP + H2O = ADP + phosphate + H(+)</text>
        <dbReference type="Rhea" id="RHEA:13065"/>
        <dbReference type="ChEBI" id="CHEBI:15377"/>
        <dbReference type="ChEBI" id="CHEBI:15378"/>
        <dbReference type="ChEBI" id="CHEBI:30616"/>
        <dbReference type="ChEBI" id="CHEBI:43474"/>
        <dbReference type="ChEBI" id="CHEBI:456216"/>
        <dbReference type="EC" id="5.6.2.4"/>
    </reaction>
</comment>
<evidence type="ECO:0000256" key="5">
    <source>
        <dbReference type="ARBA" id="ARBA00022840"/>
    </source>
</evidence>
<evidence type="ECO:0000259" key="14">
    <source>
        <dbReference type="PROSITE" id="PS51198"/>
    </source>
</evidence>
<keyword evidence="5 12" id="KW-0067">ATP-binding</keyword>
<evidence type="ECO:0000256" key="4">
    <source>
        <dbReference type="ARBA" id="ARBA00022806"/>
    </source>
</evidence>
<dbReference type="SUPFAM" id="SSF52540">
    <property type="entry name" value="P-loop containing nucleoside triphosphate hydrolases"/>
    <property type="match status" value="1"/>
</dbReference>
<proteinExistence type="inferred from homology"/>
<dbReference type="InterPro" id="IPR014017">
    <property type="entry name" value="DNA_helicase_UvrD-like_C"/>
</dbReference>
<feature type="domain" description="UvrD-like helicase C-terminal" evidence="15">
    <location>
        <begin position="307"/>
        <end position="607"/>
    </location>
</feature>
<name>A0A517YSU5_9BACT</name>
<evidence type="ECO:0000256" key="11">
    <source>
        <dbReference type="ARBA" id="ARBA00048988"/>
    </source>
</evidence>
<dbReference type="Gene3D" id="1.10.10.160">
    <property type="match status" value="1"/>
</dbReference>
<dbReference type="InterPro" id="IPR027417">
    <property type="entry name" value="P-loop_NTPase"/>
</dbReference>
<evidence type="ECO:0000256" key="1">
    <source>
        <dbReference type="ARBA" id="ARBA00009922"/>
    </source>
</evidence>
<dbReference type="GO" id="GO:0005829">
    <property type="term" value="C:cytosol"/>
    <property type="evidence" value="ECO:0007669"/>
    <property type="project" value="TreeGrafter"/>
</dbReference>
<dbReference type="GO" id="GO:0003677">
    <property type="term" value="F:DNA binding"/>
    <property type="evidence" value="ECO:0007669"/>
    <property type="project" value="UniProtKB-KW"/>
</dbReference>
<accession>A0A517YSU5</accession>
<evidence type="ECO:0000313" key="16">
    <source>
        <dbReference type="EMBL" id="QDU33307.1"/>
    </source>
</evidence>
<dbReference type="Pfam" id="PF21196">
    <property type="entry name" value="PcrA_UvrD_tudor"/>
    <property type="match status" value="1"/>
</dbReference>
<keyword evidence="2 12" id="KW-0547">Nucleotide-binding</keyword>
<dbReference type="EC" id="5.6.2.4" evidence="9"/>
<dbReference type="Proteomes" id="UP000317369">
    <property type="component" value="Chromosome"/>
</dbReference>
<dbReference type="GO" id="GO:0016887">
    <property type="term" value="F:ATP hydrolysis activity"/>
    <property type="evidence" value="ECO:0007669"/>
    <property type="project" value="RHEA"/>
</dbReference>
<protein>
    <recommendedName>
        <fullName evidence="9">DNA 3'-5' helicase</fullName>
        <ecNumber evidence="9">5.6.2.4</ecNumber>
    </recommendedName>
    <alternativeName>
        <fullName evidence="10">DNA 3'-5' helicase II</fullName>
    </alternativeName>
</protein>
<dbReference type="GO" id="GO:0000725">
    <property type="term" value="P:recombinational repair"/>
    <property type="evidence" value="ECO:0007669"/>
    <property type="project" value="TreeGrafter"/>
</dbReference>
<evidence type="ECO:0000256" key="3">
    <source>
        <dbReference type="ARBA" id="ARBA00022801"/>
    </source>
</evidence>
<dbReference type="RefSeq" id="WP_145076226.1">
    <property type="nucleotide sequence ID" value="NZ_CP036425.1"/>
</dbReference>
<dbReference type="Pfam" id="PF13361">
    <property type="entry name" value="UvrD_C"/>
    <property type="match status" value="1"/>
</dbReference>
<keyword evidence="4 12" id="KW-0347">Helicase</keyword>
<comment type="catalytic activity">
    <reaction evidence="8">
        <text>Couples ATP hydrolysis with the unwinding of duplex DNA by translocating in the 3'-5' direction.</text>
        <dbReference type="EC" id="5.6.2.4"/>
    </reaction>
</comment>
<dbReference type="GO" id="GO:0043138">
    <property type="term" value="F:3'-5' DNA helicase activity"/>
    <property type="evidence" value="ECO:0007669"/>
    <property type="project" value="UniProtKB-EC"/>
</dbReference>
<evidence type="ECO:0000256" key="8">
    <source>
        <dbReference type="ARBA" id="ARBA00034617"/>
    </source>
</evidence>
<evidence type="ECO:0000256" key="12">
    <source>
        <dbReference type="PROSITE-ProRule" id="PRU00560"/>
    </source>
</evidence>
<organism evidence="16 17">
    <name type="scientific">Poriferisphaera corsica</name>
    <dbReference type="NCBI Taxonomy" id="2528020"/>
    <lineage>
        <taxon>Bacteria</taxon>
        <taxon>Pseudomonadati</taxon>
        <taxon>Planctomycetota</taxon>
        <taxon>Phycisphaerae</taxon>
        <taxon>Phycisphaerales</taxon>
        <taxon>Phycisphaeraceae</taxon>
        <taxon>Poriferisphaera</taxon>
    </lineage>
</organism>
<dbReference type="PANTHER" id="PTHR11070:SF2">
    <property type="entry name" value="ATP-DEPENDENT DNA HELICASE SRS2"/>
    <property type="match status" value="1"/>
</dbReference>
<sequence length="775" mass="86752">MSNDAFDAPLTDEPYEIPSGKRNLLEGLTEPQVQAVTTTEGALLVLAGPGSGKTRVITSRIAYLMLECGIPPWNILAITFTNKAAGEMRERVSQVVSQRQSDAATISTFHSLCARIIRIYSDKIGLPASYSIYDSSDQQRAVKRALEELEINTKNFPPASVLSAISNAKNELQNASAFEAMAGDFYTKKIAQIYKKYESILNQSHALDFDDLLMKTVQLFREHPIVLAELQERYQYIMIDEYQDTNHAQFMIANALAARHKNICATGDPDQSIYGWRGANIQNILDFESHYPDAQTVRLEQNYRSTKTILAAADALIQSNTARKHKELWTDNEQGHLIECLTCRDSRHEARQIVQEFEKLNSDERIPWGSMAVFYRMNSLSRVMEDAFRDSGIPYQIARGTAFYDRKEIKDAIAYLRTIVNPADEINLLRIINTPARGISDKTVKTAQAQAVASNRSVIEVLSQPEQIPGLNTRAINSVNKFLDQLREWRRLIGLNETATLAAGYMSLPDFVEQVLEGSGLATFYKNDKSDPDRERLANLSELVNSAQQFTEDFLEEFIIDDEAADDAPASQQLLGFLERIALVSDVDAIESDQGSVTLMTLHAAKGLEFNAVAMIGVEDGLLPHERSQNDDNELEEERRLCFVGITRAMKRLILSNARYRTVFGQTMPTMKSRFFKELPEELCEQIDLSDGGFGDTSSDSSSSWGQTSSSARDSKYQVGMLVRHPKFGLGRIQQVSSSGGHTKASVAFNQYGVKPLILEYAKLEIVDMNDDLPF</sequence>
<dbReference type="CDD" id="cd17932">
    <property type="entry name" value="DEXQc_UvrD"/>
    <property type="match status" value="1"/>
</dbReference>
<evidence type="ECO:0000313" key="17">
    <source>
        <dbReference type="Proteomes" id="UP000317369"/>
    </source>
</evidence>
<evidence type="ECO:0000256" key="6">
    <source>
        <dbReference type="ARBA" id="ARBA00023125"/>
    </source>
</evidence>
<dbReference type="InterPro" id="IPR000212">
    <property type="entry name" value="DNA_helicase_UvrD/REP"/>
</dbReference>
<evidence type="ECO:0000256" key="7">
    <source>
        <dbReference type="ARBA" id="ARBA00023235"/>
    </source>
</evidence>
<dbReference type="GO" id="GO:0009314">
    <property type="term" value="P:response to radiation"/>
    <property type="evidence" value="ECO:0007669"/>
    <property type="project" value="UniProtKB-ARBA"/>
</dbReference>
<dbReference type="GO" id="GO:0033202">
    <property type="term" value="C:DNA helicase complex"/>
    <property type="evidence" value="ECO:0007669"/>
    <property type="project" value="TreeGrafter"/>
</dbReference>
<evidence type="ECO:0000259" key="15">
    <source>
        <dbReference type="PROSITE" id="PS51217"/>
    </source>
</evidence>
<evidence type="ECO:0000256" key="13">
    <source>
        <dbReference type="SAM" id="MobiDB-lite"/>
    </source>
</evidence>
<feature type="compositionally biased region" description="Low complexity" evidence="13">
    <location>
        <begin position="696"/>
        <end position="711"/>
    </location>
</feature>
<dbReference type="GO" id="GO:0005524">
    <property type="term" value="F:ATP binding"/>
    <property type="evidence" value="ECO:0007669"/>
    <property type="project" value="UniProtKB-UniRule"/>
</dbReference>
<dbReference type="PANTHER" id="PTHR11070">
    <property type="entry name" value="UVRD / RECB / PCRA DNA HELICASE FAMILY MEMBER"/>
    <property type="match status" value="1"/>
</dbReference>
<evidence type="ECO:0000256" key="10">
    <source>
        <dbReference type="ARBA" id="ARBA00034923"/>
    </source>
</evidence>
<dbReference type="Gene3D" id="1.10.486.10">
    <property type="entry name" value="PCRA, domain 4"/>
    <property type="match status" value="1"/>
</dbReference>
<dbReference type="EMBL" id="CP036425">
    <property type="protein sequence ID" value="QDU33307.1"/>
    <property type="molecule type" value="Genomic_DNA"/>
</dbReference>
<feature type="binding site" evidence="12">
    <location>
        <begin position="47"/>
        <end position="54"/>
    </location>
    <ligand>
        <name>ATP</name>
        <dbReference type="ChEBI" id="CHEBI:30616"/>
    </ligand>
</feature>